<dbReference type="PRINTS" id="PR00778">
    <property type="entry name" value="HTHARSR"/>
</dbReference>
<dbReference type="GO" id="GO:0003700">
    <property type="term" value="F:DNA-binding transcription factor activity"/>
    <property type="evidence" value="ECO:0007669"/>
    <property type="project" value="InterPro"/>
</dbReference>
<evidence type="ECO:0000256" key="1">
    <source>
        <dbReference type="ARBA" id="ARBA00023015"/>
    </source>
</evidence>
<gene>
    <name evidence="5" type="ORF">SAMN06295885_3507</name>
</gene>
<keyword evidence="1" id="KW-0805">Transcription regulation</keyword>
<dbReference type="InterPro" id="IPR001845">
    <property type="entry name" value="HTH_ArsR_DNA-bd_dom"/>
</dbReference>
<keyword evidence="3" id="KW-0804">Transcription</keyword>
<dbReference type="PROSITE" id="PS50987">
    <property type="entry name" value="HTH_ARSR_2"/>
    <property type="match status" value="1"/>
</dbReference>
<feature type="domain" description="HTH arsR-type" evidence="4">
    <location>
        <begin position="19"/>
        <end position="113"/>
    </location>
</feature>
<dbReference type="InterPro" id="IPR051011">
    <property type="entry name" value="Metal_resp_trans_reg"/>
</dbReference>
<proteinExistence type="predicted"/>
<dbReference type="AlphaFoldDB" id="A0A1X7PH60"/>
<dbReference type="CDD" id="cd00090">
    <property type="entry name" value="HTH_ARSR"/>
    <property type="match status" value="1"/>
</dbReference>
<dbReference type="SMART" id="SM00418">
    <property type="entry name" value="HTH_ARSR"/>
    <property type="match status" value="1"/>
</dbReference>
<dbReference type="NCBIfam" id="NF033788">
    <property type="entry name" value="HTH_metalloreg"/>
    <property type="match status" value="1"/>
</dbReference>
<dbReference type="InterPro" id="IPR011991">
    <property type="entry name" value="ArsR-like_HTH"/>
</dbReference>
<organism evidence="5 6">
    <name type="scientific">Rathayibacter oskolensis</name>
    <dbReference type="NCBI Taxonomy" id="1891671"/>
    <lineage>
        <taxon>Bacteria</taxon>
        <taxon>Bacillati</taxon>
        <taxon>Actinomycetota</taxon>
        <taxon>Actinomycetes</taxon>
        <taxon>Micrococcales</taxon>
        <taxon>Microbacteriaceae</taxon>
        <taxon>Rathayibacter</taxon>
    </lineage>
</organism>
<protein>
    <submittedName>
        <fullName evidence="5">Transcriptional regulator, ArsR family</fullName>
    </submittedName>
</protein>
<evidence type="ECO:0000256" key="3">
    <source>
        <dbReference type="ARBA" id="ARBA00023163"/>
    </source>
</evidence>
<dbReference type="EMBL" id="FXBM01000004">
    <property type="protein sequence ID" value="SMH50314.1"/>
    <property type="molecule type" value="Genomic_DNA"/>
</dbReference>
<evidence type="ECO:0000313" key="5">
    <source>
        <dbReference type="EMBL" id="SMH50314.1"/>
    </source>
</evidence>
<dbReference type="PANTHER" id="PTHR43132">
    <property type="entry name" value="ARSENICAL RESISTANCE OPERON REPRESSOR ARSR-RELATED"/>
    <property type="match status" value="1"/>
</dbReference>
<dbReference type="GO" id="GO:0003677">
    <property type="term" value="F:DNA binding"/>
    <property type="evidence" value="ECO:0007669"/>
    <property type="project" value="UniProtKB-KW"/>
</dbReference>
<evidence type="ECO:0000256" key="2">
    <source>
        <dbReference type="ARBA" id="ARBA00023125"/>
    </source>
</evidence>
<dbReference type="PANTHER" id="PTHR43132:SF6">
    <property type="entry name" value="HTH-TYPE TRANSCRIPTIONAL REPRESSOR CZRA"/>
    <property type="match status" value="1"/>
</dbReference>
<name>A0A1X7PH60_9MICO</name>
<keyword evidence="2" id="KW-0238">DNA-binding</keyword>
<dbReference type="SUPFAM" id="SSF46785">
    <property type="entry name" value="Winged helix' DNA-binding domain"/>
    <property type="match status" value="1"/>
</dbReference>
<dbReference type="OrthoDB" id="9810923at2"/>
<evidence type="ECO:0000313" key="6">
    <source>
        <dbReference type="Proteomes" id="UP000193711"/>
    </source>
</evidence>
<dbReference type="STRING" id="1891671.SAMN06295885_3507"/>
<accession>A0A1X7PH60</accession>
<dbReference type="Proteomes" id="UP000193711">
    <property type="component" value="Unassembled WGS sequence"/>
</dbReference>
<dbReference type="Pfam" id="PF01022">
    <property type="entry name" value="HTH_5"/>
    <property type="match status" value="1"/>
</dbReference>
<keyword evidence="6" id="KW-1185">Reference proteome</keyword>
<sequence length="134" mass="14044">MPADTPRPSGDPAAVAARPSDAAIADLADVFGLLGDPGRMRILLALLGGPLRVGELSERSGLSPSATSHALRLLRSHRVVEVHREGRTAEYALADEHVRDFLELGLAHVGHTVLVHSVPAPDPAPEACDPPAHP</sequence>
<dbReference type="InterPro" id="IPR036388">
    <property type="entry name" value="WH-like_DNA-bd_sf"/>
</dbReference>
<dbReference type="RefSeq" id="WP_085477913.1">
    <property type="nucleotide sequence ID" value="NZ_FXBM01000004.1"/>
</dbReference>
<evidence type="ECO:0000259" key="4">
    <source>
        <dbReference type="PROSITE" id="PS50987"/>
    </source>
</evidence>
<dbReference type="InterPro" id="IPR036390">
    <property type="entry name" value="WH_DNA-bd_sf"/>
</dbReference>
<reference evidence="6" key="1">
    <citation type="submission" date="2017-04" db="EMBL/GenBank/DDBJ databases">
        <authorList>
            <person name="Varghese N."/>
            <person name="Submissions S."/>
        </authorList>
    </citation>
    <scope>NUCLEOTIDE SEQUENCE [LARGE SCALE GENOMIC DNA]</scope>
    <source>
        <strain evidence="6">VKM Ac-2121</strain>
    </source>
</reference>
<dbReference type="Gene3D" id="1.10.10.10">
    <property type="entry name" value="Winged helix-like DNA-binding domain superfamily/Winged helix DNA-binding domain"/>
    <property type="match status" value="1"/>
</dbReference>